<evidence type="ECO:0000256" key="1">
    <source>
        <dbReference type="SAM" id="Phobius"/>
    </source>
</evidence>
<accession>A0A1Q3C2C0</accession>
<dbReference type="PANTHER" id="PTHR33782">
    <property type="entry name" value="OS01G0121600 PROTEIN"/>
    <property type="match status" value="1"/>
</dbReference>
<dbReference type="STRING" id="3775.A0A1Q3C2C0"/>
<reference evidence="3" key="1">
    <citation type="submission" date="2016-04" db="EMBL/GenBank/DDBJ databases">
        <title>Cephalotus genome sequencing.</title>
        <authorList>
            <person name="Fukushima K."/>
            <person name="Hasebe M."/>
            <person name="Fang X."/>
        </authorList>
    </citation>
    <scope>NUCLEOTIDE SEQUENCE [LARGE SCALE GENOMIC DNA]</scope>
    <source>
        <strain evidence="3">cv. St1</strain>
    </source>
</reference>
<evidence type="ECO:0000313" key="3">
    <source>
        <dbReference type="Proteomes" id="UP000187406"/>
    </source>
</evidence>
<dbReference type="AlphaFoldDB" id="A0A1Q3C2C0"/>
<keyword evidence="1" id="KW-1133">Transmembrane helix</keyword>
<comment type="caution">
    <text evidence="2">The sequence shown here is derived from an EMBL/GenBank/DDBJ whole genome shotgun (WGS) entry which is preliminary data.</text>
</comment>
<keyword evidence="3" id="KW-1185">Reference proteome</keyword>
<sequence length="110" mass="12941">KRRCTKNISASKRDNNYGGNLVDEDMIVLRKRIHEMKMKEMNYEPPSSWMQWEKLYYANYDSDICDAMGFLQTKLMDTRPSLALAMMLLIVFSVPTSMVVVMFRFATLLR</sequence>
<keyword evidence="1" id="KW-0472">Membrane</keyword>
<dbReference type="OrthoDB" id="672819at2759"/>
<feature type="non-terminal residue" evidence="2">
    <location>
        <position position="1"/>
    </location>
</feature>
<keyword evidence="1" id="KW-0812">Transmembrane</keyword>
<dbReference type="PANTHER" id="PTHR33782:SF5">
    <property type="entry name" value="MEDIATOR OF RNA POLYMERASE II TRANSCRIPTION SUBUNIT"/>
    <property type="match status" value="1"/>
</dbReference>
<feature type="transmembrane region" description="Helical" evidence="1">
    <location>
        <begin position="82"/>
        <end position="106"/>
    </location>
</feature>
<dbReference type="EMBL" id="BDDD01001212">
    <property type="protein sequence ID" value="GAV74272.1"/>
    <property type="molecule type" value="Genomic_DNA"/>
</dbReference>
<name>A0A1Q3C2C0_CEPFO</name>
<dbReference type="Proteomes" id="UP000187406">
    <property type="component" value="Unassembled WGS sequence"/>
</dbReference>
<dbReference type="FunCoup" id="A0A1Q3C2C0">
    <property type="interactions" value="15"/>
</dbReference>
<gene>
    <name evidence="2" type="ORF">CFOL_v3_17752</name>
</gene>
<organism evidence="2 3">
    <name type="scientific">Cephalotus follicularis</name>
    <name type="common">Albany pitcher plant</name>
    <dbReference type="NCBI Taxonomy" id="3775"/>
    <lineage>
        <taxon>Eukaryota</taxon>
        <taxon>Viridiplantae</taxon>
        <taxon>Streptophyta</taxon>
        <taxon>Embryophyta</taxon>
        <taxon>Tracheophyta</taxon>
        <taxon>Spermatophyta</taxon>
        <taxon>Magnoliopsida</taxon>
        <taxon>eudicotyledons</taxon>
        <taxon>Gunneridae</taxon>
        <taxon>Pentapetalae</taxon>
        <taxon>rosids</taxon>
        <taxon>fabids</taxon>
        <taxon>Oxalidales</taxon>
        <taxon>Cephalotaceae</taxon>
        <taxon>Cephalotus</taxon>
    </lineage>
</organism>
<dbReference type="InParanoid" id="A0A1Q3C2C0"/>
<evidence type="ECO:0000313" key="2">
    <source>
        <dbReference type="EMBL" id="GAV74272.1"/>
    </source>
</evidence>
<feature type="non-terminal residue" evidence="2">
    <location>
        <position position="110"/>
    </location>
</feature>
<proteinExistence type="predicted"/>
<protein>
    <submittedName>
        <fullName evidence="2">Uncharacterized protein</fullName>
    </submittedName>
</protein>